<name>A0A317SY72_9PEZI</name>
<gene>
    <name evidence="4" type="ORF">C7212DRAFT_182013</name>
</gene>
<evidence type="ECO:0000256" key="2">
    <source>
        <dbReference type="SAM" id="Phobius"/>
    </source>
</evidence>
<dbReference type="InterPro" id="IPR046623">
    <property type="entry name" value="DUF6536"/>
</dbReference>
<feature type="transmembrane region" description="Helical" evidence="2">
    <location>
        <begin position="118"/>
        <end position="141"/>
    </location>
</feature>
<protein>
    <recommendedName>
        <fullName evidence="3">DUF6536 domain-containing protein</fullName>
    </recommendedName>
</protein>
<dbReference type="Proteomes" id="UP000246991">
    <property type="component" value="Unassembled WGS sequence"/>
</dbReference>
<dbReference type="OrthoDB" id="5429634at2759"/>
<dbReference type="Pfam" id="PF20163">
    <property type="entry name" value="DUF6536"/>
    <property type="match status" value="1"/>
</dbReference>
<keyword evidence="2" id="KW-0472">Membrane</keyword>
<evidence type="ECO:0000313" key="5">
    <source>
        <dbReference type="Proteomes" id="UP000246991"/>
    </source>
</evidence>
<feature type="region of interest" description="Disordered" evidence="1">
    <location>
        <begin position="28"/>
        <end position="80"/>
    </location>
</feature>
<evidence type="ECO:0000256" key="1">
    <source>
        <dbReference type="SAM" id="MobiDB-lite"/>
    </source>
</evidence>
<reference evidence="4 5" key="1">
    <citation type="submission" date="2018-03" db="EMBL/GenBank/DDBJ databases">
        <title>Genomes of Pezizomycetes fungi and the evolution of truffles.</title>
        <authorList>
            <person name="Murat C."/>
            <person name="Payen T."/>
            <person name="Noel B."/>
            <person name="Kuo A."/>
            <person name="Martin F.M."/>
        </authorList>
    </citation>
    <scope>NUCLEOTIDE SEQUENCE [LARGE SCALE GENOMIC DNA]</scope>
    <source>
        <strain evidence="4">091103-1</strain>
    </source>
</reference>
<sequence length="863" mass="95432">MSWGRQGSKRRGSNASIELYRRVLADDKGDAGGSSSWRDDESKVFFGAQTRGLREDGDSDSDDSEAPPPSSGSLYPSQKLSTARSRLSTSSSRLSVPKGPVAAILDGSVSWRTGVKMCASIAATTFLFTLGITIYFVAVYPPENTGLGTLYLGDCDEMKKISIWAHVAINFVSSILLAGSHYTQQVLSAPTRGEIDAAHGTKDWLDIGIPSFRNLKTVGHLHRMERVRVWVWWTLGFTSVPMHLLFNSAIFSTLSLNNYYVGIATPDFFNGAPYNQTGHVISGLRAGAMGSVIVEPFVEGFNYTFQNPHNQRERYVGHYTYGGESIQTGNVQIEGSFYNTTNSSDSVAVKIIKEMVDAWIPDYNFEQMREVARIMSEEGGTWDKMDTKECRAKYSQPLLSDMQNLVLVSSTKSKGNSSLMSMIMYNSLEHKHYWMCQNESTLVDVNNWNKTGYAFPKNCEMGADDGERDIPDGDWVVRGHTVTECRGQKSRKKCKLQFSVGILTVVIIANLLKAIGMAMAAFRMKTVPLVFMGDAIESFLKEPDITTLRRCLADKTMAESSWEFQPAPKPYTPEQWRWWHAPSKRRWSITVGTWMGIISLSAIFIGTGYAKDVRNGMETDIKSLVKRGFGAQTTSSVLSSRDGGLIIPIFLANSPQVVLSFLYLTYNGIFTSMFMAKEWMDFAVRRKQLRVSQPVGQQRSTYWLQLPYRYSLPLMALKSITHLCASQGIFLAKFEVFSPLGETFKVVSTVGYSVAGITLLMVSGFIHLMVLFTAGSKKYPLGMPLAGSCSAAIAAACHPPEDDMDASYEPLMWGAVPAKSGSTAESEVGHCSLSSLPVDQPIIGHLYAGKDKDVQIPSYLHAT</sequence>
<accession>A0A317SY72</accession>
<dbReference type="PANTHER" id="PTHR35395">
    <property type="entry name" value="DUF6536 DOMAIN-CONTAINING PROTEIN"/>
    <property type="match status" value="1"/>
</dbReference>
<organism evidence="4 5">
    <name type="scientific">Tuber magnatum</name>
    <name type="common">white Piedmont truffle</name>
    <dbReference type="NCBI Taxonomy" id="42249"/>
    <lineage>
        <taxon>Eukaryota</taxon>
        <taxon>Fungi</taxon>
        <taxon>Dikarya</taxon>
        <taxon>Ascomycota</taxon>
        <taxon>Pezizomycotina</taxon>
        <taxon>Pezizomycetes</taxon>
        <taxon>Pezizales</taxon>
        <taxon>Tuberaceae</taxon>
        <taxon>Tuber</taxon>
    </lineage>
</organism>
<proteinExistence type="predicted"/>
<comment type="caution">
    <text evidence="4">The sequence shown here is derived from an EMBL/GenBank/DDBJ whole genome shotgun (WGS) entry which is preliminary data.</text>
</comment>
<feature type="transmembrane region" description="Helical" evidence="2">
    <location>
        <begin position="161"/>
        <end position="182"/>
    </location>
</feature>
<feature type="transmembrane region" description="Helical" evidence="2">
    <location>
        <begin position="752"/>
        <end position="774"/>
    </location>
</feature>
<evidence type="ECO:0000313" key="4">
    <source>
        <dbReference type="EMBL" id="PWW78397.1"/>
    </source>
</evidence>
<dbReference type="EMBL" id="PYWC01000015">
    <property type="protein sequence ID" value="PWW78397.1"/>
    <property type="molecule type" value="Genomic_DNA"/>
</dbReference>
<feature type="domain" description="DUF6536" evidence="3">
    <location>
        <begin position="111"/>
        <end position="269"/>
    </location>
</feature>
<feature type="transmembrane region" description="Helical" evidence="2">
    <location>
        <begin position="230"/>
        <end position="251"/>
    </location>
</feature>
<keyword evidence="2" id="KW-0812">Transmembrane</keyword>
<keyword evidence="5" id="KW-1185">Reference proteome</keyword>
<feature type="transmembrane region" description="Helical" evidence="2">
    <location>
        <begin position="498"/>
        <end position="522"/>
    </location>
</feature>
<dbReference type="AlphaFoldDB" id="A0A317SY72"/>
<evidence type="ECO:0000259" key="3">
    <source>
        <dbReference type="Pfam" id="PF20163"/>
    </source>
</evidence>
<keyword evidence="2" id="KW-1133">Transmembrane helix</keyword>
<feature type="transmembrane region" description="Helical" evidence="2">
    <location>
        <begin position="645"/>
        <end position="666"/>
    </location>
</feature>
<dbReference type="PANTHER" id="PTHR35395:SF1">
    <property type="entry name" value="DUF6536 DOMAIN-CONTAINING PROTEIN"/>
    <property type="match status" value="1"/>
</dbReference>
<feature type="transmembrane region" description="Helical" evidence="2">
    <location>
        <begin position="587"/>
        <end position="610"/>
    </location>
</feature>